<dbReference type="InterPro" id="IPR015943">
    <property type="entry name" value="WD40/YVTN_repeat-like_dom_sf"/>
</dbReference>
<evidence type="ECO:0000313" key="4">
    <source>
        <dbReference type="EMBL" id="MCU4752363.1"/>
    </source>
</evidence>
<proteinExistence type="predicted"/>
<evidence type="ECO:0000256" key="1">
    <source>
        <dbReference type="ARBA" id="ARBA00022729"/>
    </source>
</evidence>
<reference evidence="4 5" key="1">
    <citation type="submission" date="2022-09" db="EMBL/GenBank/DDBJ databases">
        <title>Enrichment on poylsaccharides allowed isolation of novel metabolic and taxonomic groups of Haloarchaea.</title>
        <authorList>
            <person name="Sorokin D.Y."/>
            <person name="Elcheninov A.G."/>
            <person name="Khizhniak T.V."/>
            <person name="Kolganova T.V."/>
            <person name="Kublanov I.V."/>
        </authorList>
    </citation>
    <scope>NUCLEOTIDE SEQUENCE [LARGE SCALE GENOMIC DNA]</scope>
    <source>
        <strain evidence="4 5">AArc-curdl1</strain>
    </source>
</reference>
<sequence length="303" mass="33016">MIDTVDVADRTSHGVAAHPDGDELYVSDAGNGHIYVVSTSDFEKSETIDVDMHVHGLDVTPNGRQLYVSGDHSEDDGHGEGDDHDHDHDQEDDHEGISGEGELAVIDTEDYDVLDRIETEGSGHTYFGSGDRAYTTMYHFGERHQNTNAFGVIDREGLTMSMTVPVSDGVVNVMATAEEDDVVYCGSRMANSVSVIDTKRWVEEQRFSTGAETHGLAVSPDGEHLWTANRGSNDVRVIDRETGGIVETIDSGGDNHLSFSPDTHDAYVTSIESNEVIVIDSESYEIEGRIDVGSQPHELVFGT</sequence>
<feature type="region of interest" description="Disordered" evidence="2">
    <location>
        <begin position="60"/>
        <end position="101"/>
    </location>
</feature>
<accession>A0AAP2Z8S4</accession>
<dbReference type="RefSeq" id="WP_342808703.1">
    <property type="nucleotide sequence ID" value="NZ_JAOPJZ010000006.1"/>
</dbReference>
<dbReference type="InterPro" id="IPR051200">
    <property type="entry name" value="Host-pathogen_enzymatic-act"/>
</dbReference>
<dbReference type="AlphaFoldDB" id="A0AAP2Z8S4"/>
<dbReference type="PANTHER" id="PTHR47197">
    <property type="entry name" value="PROTEIN NIRF"/>
    <property type="match status" value="1"/>
</dbReference>
<dbReference type="PANTHER" id="PTHR47197:SF3">
    <property type="entry name" value="DIHYDRO-HEME D1 DEHYDROGENASE"/>
    <property type="match status" value="1"/>
</dbReference>
<keyword evidence="5" id="KW-1185">Reference proteome</keyword>
<evidence type="ECO:0000313" key="5">
    <source>
        <dbReference type="Proteomes" id="UP001321047"/>
    </source>
</evidence>
<name>A0AAP2Z8S4_9EURY</name>
<gene>
    <name evidence="4" type="ORF">OB919_10250</name>
</gene>
<feature type="compositionally biased region" description="Basic and acidic residues" evidence="2">
    <location>
        <begin position="71"/>
        <end position="97"/>
    </location>
</feature>
<feature type="domain" description="YNCE-like beta-propeller" evidence="3">
    <location>
        <begin position="174"/>
        <end position="298"/>
    </location>
</feature>
<dbReference type="Proteomes" id="UP001321047">
    <property type="component" value="Unassembled WGS sequence"/>
</dbReference>
<dbReference type="InterPro" id="IPR048433">
    <property type="entry name" value="YNCE-like_beta-prop"/>
</dbReference>
<evidence type="ECO:0000259" key="3">
    <source>
        <dbReference type="Pfam" id="PF21783"/>
    </source>
</evidence>
<protein>
    <recommendedName>
        <fullName evidence="3">YNCE-like beta-propeller domain-containing protein</fullName>
    </recommendedName>
</protein>
<dbReference type="InterPro" id="IPR011048">
    <property type="entry name" value="Haem_d1_sf"/>
</dbReference>
<evidence type="ECO:0000256" key="2">
    <source>
        <dbReference type="SAM" id="MobiDB-lite"/>
    </source>
</evidence>
<keyword evidence="1" id="KW-0732">Signal</keyword>
<comment type="caution">
    <text evidence="4">The sequence shown here is derived from an EMBL/GenBank/DDBJ whole genome shotgun (WGS) entry which is preliminary data.</text>
</comment>
<dbReference type="Pfam" id="PF21783">
    <property type="entry name" value="YNCE"/>
    <property type="match status" value="1"/>
</dbReference>
<dbReference type="SUPFAM" id="SSF51004">
    <property type="entry name" value="C-terminal (heme d1) domain of cytochrome cd1-nitrite reductase"/>
    <property type="match status" value="1"/>
</dbReference>
<dbReference type="Gene3D" id="2.130.10.10">
    <property type="entry name" value="YVTN repeat-like/Quinoprotein amine dehydrogenase"/>
    <property type="match status" value="3"/>
</dbReference>
<dbReference type="EMBL" id="JAOPJZ010000006">
    <property type="protein sequence ID" value="MCU4752363.1"/>
    <property type="molecule type" value="Genomic_DNA"/>
</dbReference>
<organism evidence="4 5">
    <name type="scientific">Natronosalvus hydrolyticus</name>
    <dbReference type="NCBI Taxonomy" id="2979988"/>
    <lineage>
        <taxon>Archaea</taxon>
        <taxon>Methanobacteriati</taxon>
        <taxon>Methanobacteriota</taxon>
        <taxon>Stenosarchaea group</taxon>
        <taxon>Halobacteria</taxon>
        <taxon>Halobacteriales</taxon>
        <taxon>Natrialbaceae</taxon>
        <taxon>Natronosalvus</taxon>
    </lineage>
</organism>